<dbReference type="PROSITE" id="PS51903">
    <property type="entry name" value="CLP_R"/>
    <property type="match status" value="1"/>
</dbReference>
<organism evidence="3 4">
    <name type="scientific">Nonomuraea diastatica</name>
    <dbReference type="NCBI Taxonomy" id="1848329"/>
    <lineage>
        <taxon>Bacteria</taxon>
        <taxon>Bacillati</taxon>
        <taxon>Actinomycetota</taxon>
        <taxon>Actinomycetes</taxon>
        <taxon>Streptosporangiales</taxon>
        <taxon>Streptosporangiaceae</taxon>
        <taxon>Nonomuraea</taxon>
    </lineage>
</organism>
<comment type="caution">
    <text evidence="3">The sequence shown here is derived from an EMBL/GenBank/DDBJ whole genome shotgun (WGS) entry which is preliminary data.</text>
</comment>
<dbReference type="InterPro" id="IPR044217">
    <property type="entry name" value="CLPT1/2"/>
</dbReference>
<feature type="domain" description="Clp R" evidence="2">
    <location>
        <begin position="34"/>
        <end position="154"/>
    </location>
</feature>
<dbReference type="PANTHER" id="PTHR47016:SF5">
    <property type="entry name" value="CLP DOMAIN SUPERFAMILY PROTEIN"/>
    <property type="match status" value="1"/>
</dbReference>
<reference evidence="3 4" key="1">
    <citation type="submission" date="2019-03" db="EMBL/GenBank/DDBJ databases">
        <title>Draft genome sequences of novel Actinobacteria.</title>
        <authorList>
            <person name="Sahin N."/>
            <person name="Ay H."/>
            <person name="Saygin H."/>
        </authorList>
    </citation>
    <scope>NUCLEOTIDE SEQUENCE [LARGE SCALE GENOMIC DNA]</scope>
    <source>
        <strain evidence="3 4">KC712</strain>
    </source>
</reference>
<keyword evidence="4" id="KW-1185">Reference proteome</keyword>
<name>A0A4R4W3K5_9ACTN</name>
<dbReference type="EMBL" id="SMKP01000186">
    <property type="protein sequence ID" value="TDD13102.1"/>
    <property type="molecule type" value="Genomic_DNA"/>
</dbReference>
<dbReference type="SUPFAM" id="SSF81923">
    <property type="entry name" value="Double Clp-N motif"/>
    <property type="match status" value="1"/>
</dbReference>
<evidence type="ECO:0000259" key="2">
    <source>
        <dbReference type="PROSITE" id="PS51903"/>
    </source>
</evidence>
<dbReference type="Proteomes" id="UP000294543">
    <property type="component" value="Unassembled WGS sequence"/>
</dbReference>
<dbReference type="InterPro" id="IPR004176">
    <property type="entry name" value="Clp_R_N"/>
</dbReference>
<dbReference type="AlphaFoldDB" id="A0A4R4W3K5"/>
<evidence type="ECO:0000256" key="1">
    <source>
        <dbReference type="PROSITE-ProRule" id="PRU01251"/>
    </source>
</evidence>
<proteinExistence type="predicted"/>
<evidence type="ECO:0000313" key="4">
    <source>
        <dbReference type="Proteomes" id="UP000294543"/>
    </source>
</evidence>
<keyword evidence="1" id="KW-0677">Repeat</keyword>
<accession>A0A4R4W3K5</accession>
<dbReference type="RefSeq" id="WP_132516764.1">
    <property type="nucleotide sequence ID" value="NZ_SMKP01000186.1"/>
</dbReference>
<protein>
    <recommendedName>
        <fullName evidence="2">Clp R domain-containing protein</fullName>
    </recommendedName>
</protein>
<dbReference type="OrthoDB" id="3539541at2"/>
<gene>
    <name evidence="3" type="ORF">E1294_42245</name>
</gene>
<dbReference type="InterPro" id="IPR036628">
    <property type="entry name" value="Clp_N_dom_sf"/>
</dbReference>
<evidence type="ECO:0000313" key="3">
    <source>
        <dbReference type="EMBL" id="TDD13102.1"/>
    </source>
</evidence>
<dbReference type="Gene3D" id="1.10.1780.10">
    <property type="entry name" value="Clp, N-terminal domain"/>
    <property type="match status" value="2"/>
</dbReference>
<dbReference type="PANTHER" id="PTHR47016">
    <property type="entry name" value="ATP-DEPENDENT CLP PROTEASE ATP-BINDING SUBUNIT CLPT1, CHLOROPLASTIC"/>
    <property type="match status" value="1"/>
</dbReference>
<sequence length="157" mass="17320">MPVINDISCPFQRAALLVAHWSGARRDEIRHLPLDSLTARARQALDLAKQEARTLSHDRVTADHLLMGLARLDEGVAIMTLRSLGCDLTTRAQETGVDLDHVVELARREAAGLKHRYIGTEHLLLGLLCEEKTAAALGVDLRQTRAQVIKVLHGRAL</sequence>
<dbReference type="Pfam" id="PF02861">
    <property type="entry name" value="Clp_N"/>
    <property type="match status" value="2"/>
</dbReference>